<proteinExistence type="predicted"/>
<evidence type="ECO:0000313" key="4">
    <source>
        <dbReference type="Proteomes" id="UP001596306"/>
    </source>
</evidence>
<protein>
    <submittedName>
        <fullName evidence="3">DUF4190 domain-containing protein</fullName>
    </submittedName>
</protein>
<keyword evidence="2" id="KW-1133">Transmembrane helix</keyword>
<keyword evidence="2" id="KW-0812">Transmembrane</keyword>
<dbReference type="EMBL" id="JBHSTP010000002">
    <property type="protein sequence ID" value="MFC6356423.1"/>
    <property type="molecule type" value="Genomic_DNA"/>
</dbReference>
<comment type="caution">
    <text evidence="3">The sequence shown here is derived from an EMBL/GenBank/DDBJ whole genome shotgun (WGS) entry which is preliminary data.</text>
</comment>
<evidence type="ECO:0000313" key="3">
    <source>
        <dbReference type="EMBL" id="MFC6356423.1"/>
    </source>
</evidence>
<evidence type="ECO:0000256" key="1">
    <source>
        <dbReference type="SAM" id="MobiDB-lite"/>
    </source>
</evidence>
<organism evidence="3 4">
    <name type="scientific">Luethyella okanaganae</name>
    <dbReference type="NCBI Taxonomy" id="69372"/>
    <lineage>
        <taxon>Bacteria</taxon>
        <taxon>Bacillati</taxon>
        <taxon>Actinomycetota</taxon>
        <taxon>Actinomycetes</taxon>
        <taxon>Micrococcales</taxon>
        <taxon>Microbacteriaceae</taxon>
        <taxon>Luethyella</taxon>
    </lineage>
</organism>
<feature type="transmembrane region" description="Helical" evidence="2">
    <location>
        <begin position="39"/>
        <end position="62"/>
    </location>
</feature>
<reference evidence="4" key="1">
    <citation type="journal article" date="2019" name="Int. J. Syst. Evol. Microbiol.">
        <title>The Global Catalogue of Microorganisms (GCM) 10K type strain sequencing project: providing services to taxonomists for standard genome sequencing and annotation.</title>
        <authorList>
            <consortium name="The Broad Institute Genomics Platform"/>
            <consortium name="The Broad Institute Genome Sequencing Center for Infectious Disease"/>
            <person name="Wu L."/>
            <person name="Ma J."/>
        </authorList>
    </citation>
    <scope>NUCLEOTIDE SEQUENCE [LARGE SCALE GENOMIC DNA]</scope>
    <source>
        <strain evidence="4">CCUG 43304</strain>
    </source>
</reference>
<dbReference type="RefSeq" id="WP_386730812.1">
    <property type="nucleotide sequence ID" value="NZ_JBHSTP010000002.1"/>
</dbReference>
<feature type="region of interest" description="Disordered" evidence="1">
    <location>
        <begin position="1"/>
        <end position="29"/>
    </location>
</feature>
<accession>A0ABW1VHV1</accession>
<keyword evidence="2" id="KW-0472">Membrane</keyword>
<gene>
    <name evidence="3" type="ORF">ACFQB0_09915</name>
</gene>
<dbReference type="Proteomes" id="UP001596306">
    <property type="component" value="Unassembled WGS sequence"/>
</dbReference>
<feature type="compositionally biased region" description="Basic and acidic residues" evidence="1">
    <location>
        <begin position="12"/>
        <end position="22"/>
    </location>
</feature>
<keyword evidence="4" id="KW-1185">Reference proteome</keyword>
<evidence type="ECO:0000256" key="2">
    <source>
        <dbReference type="SAM" id="Phobius"/>
    </source>
</evidence>
<feature type="transmembrane region" description="Helical" evidence="2">
    <location>
        <begin position="74"/>
        <end position="101"/>
    </location>
</feature>
<sequence length="109" mass="11295">MSGFNDFPGQEPEIRDPDRHLTGFEAEPLPTGADPGRTLGVVGFVLAIFFSVIGLVVSIIAYNTSKKAGFGNGWAVAGMIVGGLAFAVTLVLGMFAIIGLYPAASNTGY</sequence>
<name>A0ABW1VHV1_9MICO</name>